<dbReference type="GO" id="GO:0006260">
    <property type="term" value="P:DNA replication"/>
    <property type="evidence" value="ECO:0007669"/>
    <property type="project" value="UniProtKB-KW"/>
</dbReference>
<dbReference type="CDD" id="cd10719">
    <property type="entry name" value="DnaJ_zf"/>
    <property type="match status" value="1"/>
</dbReference>
<comment type="cofactor">
    <cofactor evidence="11">
        <name>Zn(2+)</name>
        <dbReference type="ChEBI" id="CHEBI:29105"/>
    </cofactor>
    <text evidence="11">Binds 2 Zn(2+) ions per monomer.</text>
</comment>
<dbReference type="EMBL" id="BGZO01000019">
    <property type="protein sequence ID" value="GBR76222.1"/>
    <property type="molecule type" value="Genomic_DNA"/>
</dbReference>
<dbReference type="Gene3D" id="2.60.260.20">
    <property type="entry name" value="Urease metallochaperone UreE, N-terminal domain"/>
    <property type="match status" value="2"/>
</dbReference>
<feature type="binding site" evidence="11">
    <location>
        <position position="170"/>
    </location>
    <ligand>
        <name>Zn(2+)</name>
        <dbReference type="ChEBI" id="CHEBI:29105"/>
        <label>2</label>
    </ligand>
</feature>
<dbReference type="GO" id="GO:0042026">
    <property type="term" value="P:protein refolding"/>
    <property type="evidence" value="ECO:0007669"/>
    <property type="project" value="TreeGrafter"/>
</dbReference>
<keyword evidence="4 11" id="KW-0677">Repeat</keyword>
<feature type="repeat" description="CXXCXGXG motif" evidence="11">
    <location>
        <begin position="196"/>
        <end position="203"/>
    </location>
</feature>
<feature type="repeat" description="CXXCXGXG motif" evidence="11">
    <location>
        <begin position="210"/>
        <end position="217"/>
    </location>
</feature>
<dbReference type="NCBIfam" id="TIGR02349">
    <property type="entry name" value="DnaJ_bact"/>
    <property type="match status" value="1"/>
</dbReference>
<keyword evidence="8 11" id="KW-0143">Chaperone</keyword>
<keyword evidence="6 11" id="KW-0862">Zinc</keyword>
<dbReference type="HAMAP" id="MF_01152">
    <property type="entry name" value="DnaJ"/>
    <property type="match status" value="1"/>
</dbReference>
<feature type="binding site" evidence="11">
    <location>
        <position position="199"/>
    </location>
    <ligand>
        <name>Zn(2+)</name>
        <dbReference type="ChEBI" id="CHEBI:29105"/>
        <label>2</label>
    </ligand>
</feature>
<dbReference type="InterPro" id="IPR002939">
    <property type="entry name" value="DnaJ_C"/>
</dbReference>
<dbReference type="FunFam" id="2.10.230.10:FF:000002">
    <property type="entry name" value="Molecular chaperone DnaJ"/>
    <property type="match status" value="1"/>
</dbReference>
<feature type="zinc finger region" description="CR-type" evidence="12">
    <location>
        <begin position="140"/>
        <end position="222"/>
    </location>
</feature>
<comment type="function">
    <text evidence="11">Participates actively in the response to hyperosmotic and heat shock by preventing the aggregation of stress-denatured proteins and by disaggregating proteins, also in an autonomous, DnaK-independent fashion. Unfolded proteins bind initially to DnaJ; upon interaction with the DnaJ-bound protein, DnaK hydrolyzes its bound ATP, resulting in the formation of a stable complex. GrpE releases ADP from DnaK; ATP binding to DnaK triggers the release of the substrate protein, thus completing the reaction cycle. Several rounds of ATP-dependent interactions between DnaJ, DnaK and GrpE are required for fully efficient folding. Also involved, together with DnaK and GrpE, in the DNA replication of plasmids through activation of initiation proteins.</text>
</comment>
<reference evidence="15 16" key="1">
    <citation type="journal article" date="2019" name="ISME J.">
        <title>Genome analyses of uncultured TG2/ZB3 bacteria in 'Margulisbacteria' specifically attached to ectosymbiotic spirochetes of protists in the termite gut.</title>
        <authorList>
            <person name="Utami Y.D."/>
            <person name="Kuwahara H."/>
            <person name="Igai K."/>
            <person name="Murakami T."/>
            <person name="Sugaya K."/>
            <person name="Morikawa T."/>
            <person name="Nagura Y."/>
            <person name="Yuki M."/>
            <person name="Deevong P."/>
            <person name="Inoue T."/>
            <person name="Kihara K."/>
            <person name="Lo N."/>
            <person name="Yamada A."/>
            <person name="Ohkuma M."/>
            <person name="Hongoh Y."/>
        </authorList>
    </citation>
    <scope>NUCLEOTIDE SEQUENCE [LARGE SCALE GENOMIC DNA]</scope>
    <source>
        <strain evidence="15">NkOx7-02</strain>
    </source>
</reference>
<sequence>MSKDFYEVLGVSKTASEDELKKAYRKLARQYHPDVNKERGAEEKFKEIQKAYETLSDPQKRRQYDQFGEAAANGPGGFGQGFGGGFQGGFGDFGGGFSMDMESIFETFFNRGRRRDSNEPQPGDDLRYDLRVPFEVAVNGREYTIEIPQLVACEKCGGSGAKAGSQPTTCSKCGGQGRVRMAQHTILGSFEQVVTCPACHGEGKVISDPCPDCRGTGRVRKTNKVKVKVPAGVETGIRLKVANAGNAGQRGGPPGNLYIYIEVEDSAVFERDGQDIYSTATISYAQAALGGSIQVQGASGQIKVDIPAGTQPGATLRLRGKGLPSLNSFGGAARGDHYLKINVSVPKNLTGKQKDLLMSFAKSVDDAIIH</sequence>
<evidence type="ECO:0000259" key="14">
    <source>
        <dbReference type="PROSITE" id="PS51188"/>
    </source>
</evidence>
<comment type="subunit">
    <text evidence="11">Homodimer.</text>
</comment>
<dbReference type="FunFam" id="2.60.260.20:FF:000005">
    <property type="entry name" value="Chaperone protein dnaJ 1, mitochondrial"/>
    <property type="match status" value="1"/>
</dbReference>
<dbReference type="PROSITE" id="PS50076">
    <property type="entry name" value="DNAJ_2"/>
    <property type="match status" value="1"/>
</dbReference>
<dbReference type="InterPro" id="IPR018253">
    <property type="entry name" value="DnaJ_domain_CS"/>
</dbReference>
<dbReference type="AlphaFoldDB" id="A0A388TGM0"/>
<dbReference type="GO" id="GO:0009408">
    <property type="term" value="P:response to heat"/>
    <property type="evidence" value="ECO:0007669"/>
    <property type="project" value="InterPro"/>
</dbReference>
<feature type="domain" description="J" evidence="13">
    <location>
        <begin position="4"/>
        <end position="68"/>
    </location>
</feature>
<dbReference type="InterPro" id="IPR012724">
    <property type="entry name" value="DnaJ"/>
</dbReference>
<dbReference type="InterPro" id="IPR001623">
    <property type="entry name" value="DnaJ_domain"/>
</dbReference>
<keyword evidence="1 11" id="KW-0963">Cytoplasm</keyword>
<dbReference type="Gene3D" id="1.10.287.110">
    <property type="entry name" value="DnaJ domain"/>
    <property type="match status" value="1"/>
</dbReference>
<dbReference type="GO" id="GO:0031072">
    <property type="term" value="F:heat shock protein binding"/>
    <property type="evidence" value="ECO:0007669"/>
    <property type="project" value="InterPro"/>
</dbReference>
<dbReference type="Proteomes" id="UP000275925">
    <property type="component" value="Unassembled WGS sequence"/>
</dbReference>
<keyword evidence="2 11" id="KW-0235">DNA replication</keyword>
<dbReference type="InterPro" id="IPR001305">
    <property type="entry name" value="HSP_DnaJ_Cys-rich_dom"/>
</dbReference>
<comment type="caution">
    <text evidence="15">The sequence shown here is derived from an EMBL/GenBank/DDBJ whole genome shotgun (WGS) entry which is preliminary data.</text>
</comment>
<evidence type="ECO:0000256" key="8">
    <source>
        <dbReference type="ARBA" id="ARBA00023186"/>
    </source>
</evidence>
<organism evidence="15 16">
    <name type="scientific">Candidatus Termititenax persephonae</name>
    <dbReference type="NCBI Taxonomy" id="2218525"/>
    <lineage>
        <taxon>Bacteria</taxon>
        <taxon>Bacillati</taxon>
        <taxon>Candidatus Margulisiibacteriota</taxon>
        <taxon>Candidatus Termititenacia</taxon>
        <taxon>Candidatus Termititenacales</taxon>
        <taxon>Candidatus Termititenacaceae</taxon>
        <taxon>Candidatus Termititenax</taxon>
    </lineage>
</organism>
<evidence type="ECO:0000256" key="10">
    <source>
        <dbReference type="ARBA" id="ARBA00067609"/>
    </source>
</evidence>
<dbReference type="CDD" id="cd06257">
    <property type="entry name" value="DnaJ"/>
    <property type="match status" value="1"/>
</dbReference>
<evidence type="ECO:0000256" key="12">
    <source>
        <dbReference type="PROSITE-ProRule" id="PRU00546"/>
    </source>
</evidence>
<proteinExistence type="inferred from homology"/>
<comment type="subcellular location">
    <subcellularLocation>
        <location evidence="11">Cytoplasm</location>
    </subcellularLocation>
</comment>
<dbReference type="Pfam" id="PF00226">
    <property type="entry name" value="DnaJ"/>
    <property type="match status" value="1"/>
</dbReference>
<evidence type="ECO:0000256" key="7">
    <source>
        <dbReference type="ARBA" id="ARBA00023016"/>
    </source>
</evidence>
<evidence type="ECO:0000256" key="5">
    <source>
        <dbReference type="ARBA" id="ARBA00022771"/>
    </source>
</evidence>
<accession>A0A388TGM0</accession>
<dbReference type="PRINTS" id="PR00625">
    <property type="entry name" value="JDOMAIN"/>
</dbReference>
<feature type="domain" description="CR-type" evidence="14">
    <location>
        <begin position="140"/>
        <end position="222"/>
    </location>
</feature>
<dbReference type="Gene3D" id="2.10.230.10">
    <property type="entry name" value="Heat shock protein DnaJ, cysteine-rich domain"/>
    <property type="match status" value="1"/>
</dbReference>
<evidence type="ECO:0000256" key="9">
    <source>
        <dbReference type="ARBA" id="ARBA00061004"/>
    </source>
</evidence>
<dbReference type="Pfam" id="PF00684">
    <property type="entry name" value="DnaJ_CXXCXGXG"/>
    <property type="match status" value="1"/>
</dbReference>
<evidence type="ECO:0000256" key="2">
    <source>
        <dbReference type="ARBA" id="ARBA00022705"/>
    </source>
</evidence>
<dbReference type="SUPFAM" id="SSF49493">
    <property type="entry name" value="HSP40/DnaJ peptide-binding domain"/>
    <property type="match status" value="2"/>
</dbReference>
<feature type="repeat" description="CXXCXGXG motif" evidence="11">
    <location>
        <begin position="170"/>
        <end position="177"/>
    </location>
</feature>
<evidence type="ECO:0000313" key="15">
    <source>
        <dbReference type="EMBL" id="GBR76222.1"/>
    </source>
</evidence>
<evidence type="ECO:0000259" key="13">
    <source>
        <dbReference type="PROSITE" id="PS50076"/>
    </source>
</evidence>
<feature type="binding site" evidence="11">
    <location>
        <position position="210"/>
    </location>
    <ligand>
        <name>Zn(2+)</name>
        <dbReference type="ChEBI" id="CHEBI:29105"/>
        <label>1</label>
    </ligand>
</feature>
<dbReference type="CDD" id="cd10747">
    <property type="entry name" value="DnaJ_C"/>
    <property type="match status" value="1"/>
</dbReference>
<protein>
    <recommendedName>
        <fullName evidence="10 11">Chaperone protein DnaJ</fullName>
    </recommendedName>
</protein>
<evidence type="ECO:0000256" key="6">
    <source>
        <dbReference type="ARBA" id="ARBA00022833"/>
    </source>
</evidence>
<evidence type="ECO:0000256" key="11">
    <source>
        <dbReference type="HAMAP-Rule" id="MF_01152"/>
    </source>
</evidence>
<dbReference type="GO" id="GO:0008270">
    <property type="term" value="F:zinc ion binding"/>
    <property type="evidence" value="ECO:0007669"/>
    <property type="project" value="UniProtKB-UniRule"/>
</dbReference>
<dbReference type="FunFam" id="1.10.287.110:FF:000031">
    <property type="entry name" value="Molecular chaperone DnaJ"/>
    <property type="match status" value="1"/>
</dbReference>
<dbReference type="GO" id="GO:0005524">
    <property type="term" value="F:ATP binding"/>
    <property type="evidence" value="ECO:0007669"/>
    <property type="project" value="InterPro"/>
</dbReference>
<evidence type="ECO:0000256" key="4">
    <source>
        <dbReference type="ARBA" id="ARBA00022737"/>
    </source>
</evidence>
<dbReference type="Pfam" id="PF01556">
    <property type="entry name" value="DnaJ_C"/>
    <property type="match status" value="1"/>
</dbReference>
<dbReference type="PANTHER" id="PTHR43096">
    <property type="entry name" value="DNAJ HOMOLOG 1, MITOCHONDRIAL-RELATED"/>
    <property type="match status" value="1"/>
</dbReference>
<feature type="binding site" evidence="11">
    <location>
        <position position="153"/>
    </location>
    <ligand>
        <name>Zn(2+)</name>
        <dbReference type="ChEBI" id="CHEBI:29105"/>
        <label>1</label>
    </ligand>
</feature>
<dbReference type="PROSITE" id="PS51188">
    <property type="entry name" value="ZF_CR"/>
    <property type="match status" value="1"/>
</dbReference>
<dbReference type="GO" id="GO:0005737">
    <property type="term" value="C:cytoplasm"/>
    <property type="evidence" value="ECO:0007669"/>
    <property type="project" value="UniProtKB-SubCell"/>
</dbReference>
<name>A0A388TGM0_9BACT</name>
<keyword evidence="5 11" id="KW-0863">Zinc-finger</keyword>
<feature type="repeat" description="CXXCXGXG motif" evidence="11">
    <location>
        <begin position="153"/>
        <end position="160"/>
    </location>
</feature>
<gene>
    <name evidence="11 15" type="primary">dnaJ</name>
    <name evidence="15" type="ORF">NO2_0809</name>
</gene>
<comment type="similarity">
    <text evidence="9 11">Belongs to the DnaJ family.</text>
</comment>
<evidence type="ECO:0000256" key="1">
    <source>
        <dbReference type="ARBA" id="ARBA00022490"/>
    </source>
</evidence>
<feature type="binding site" evidence="11">
    <location>
        <position position="173"/>
    </location>
    <ligand>
        <name>Zn(2+)</name>
        <dbReference type="ChEBI" id="CHEBI:29105"/>
        <label>2</label>
    </ligand>
</feature>
<dbReference type="NCBIfam" id="NF008035">
    <property type="entry name" value="PRK10767.1"/>
    <property type="match status" value="1"/>
</dbReference>
<dbReference type="PROSITE" id="PS00636">
    <property type="entry name" value="DNAJ_1"/>
    <property type="match status" value="1"/>
</dbReference>
<dbReference type="InterPro" id="IPR036410">
    <property type="entry name" value="HSP_DnaJ_Cys-rich_dom_sf"/>
</dbReference>
<comment type="domain">
    <text evidence="11">The J domain is necessary and sufficient to stimulate DnaK ATPase activity. Zinc center 1 plays an important role in the autonomous, DnaK-independent chaperone activity of DnaJ. Zinc center 2 is essential for interaction with DnaK and for DnaJ activity.</text>
</comment>
<evidence type="ECO:0000256" key="3">
    <source>
        <dbReference type="ARBA" id="ARBA00022723"/>
    </source>
</evidence>
<dbReference type="SUPFAM" id="SSF57938">
    <property type="entry name" value="DnaJ/Hsp40 cysteine-rich domain"/>
    <property type="match status" value="1"/>
</dbReference>
<dbReference type="InterPro" id="IPR008971">
    <property type="entry name" value="HSP40/DnaJ_pept-bd"/>
</dbReference>
<feature type="binding site" evidence="11">
    <location>
        <position position="156"/>
    </location>
    <ligand>
        <name>Zn(2+)</name>
        <dbReference type="ChEBI" id="CHEBI:29105"/>
        <label>1</label>
    </ligand>
</feature>
<keyword evidence="16" id="KW-1185">Reference proteome</keyword>
<dbReference type="PANTHER" id="PTHR43096:SF10">
    <property type="entry name" value="CHAPERONE PROTEIN DNAJ A6, CHLOROPLASTIC"/>
    <property type="match status" value="1"/>
</dbReference>
<keyword evidence="3 11" id="KW-0479">Metal-binding</keyword>
<dbReference type="SUPFAM" id="SSF46565">
    <property type="entry name" value="Chaperone J-domain"/>
    <property type="match status" value="1"/>
</dbReference>
<keyword evidence="7 11" id="KW-0346">Stress response</keyword>
<feature type="binding site" evidence="11">
    <location>
        <position position="196"/>
    </location>
    <ligand>
        <name>Zn(2+)</name>
        <dbReference type="ChEBI" id="CHEBI:29105"/>
        <label>2</label>
    </ligand>
</feature>
<dbReference type="GO" id="GO:0051082">
    <property type="term" value="F:unfolded protein binding"/>
    <property type="evidence" value="ECO:0007669"/>
    <property type="project" value="UniProtKB-UniRule"/>
</dbReference>
<evidence type="ECO:0000313" key="16">
    <source>
        <dbReference type="Proteomes" id="UP000275925"/>
    </source>
</evidence>
<dbReference type="SMART" id="SM00271">
    <property type="entry name" value="DnaJ"/>
    <property type="match status" value="1"/>
</dbReference>
<feature type="binding site" evidence="11">
    <location>
        <position position="213"/>
    </location>
    <ligand>
        <name>Zn(2+)</name>
        <dbReference type="ChEBI" id="CHEBI:29105"/>
        <label>1</label>
    </ligand>
</feature>
<dbReference type="InterPro" id="IPR036869">
    <property type="entry name" value="J_dom_sf"/>
</dbReference>